<evidence type="ECO:0008006" key="6">
    <source>
        <dbReference type="Google" id="ProtNLM"/>
    </source>
</evidence>
<gene>
    <name evidence="4" type="ORF">OESDEN_23244</name>
</gene>
<evidence type="ECO:0000256" key="3">
    <source>
        <dbReference type="PIRSR" id="PIRSR606689-1"/>
    </source>
</evidence>
<dbReference type="GO" id="GO:0003924">
    <property type="term" value="F:GTPase activity"/>
    <property type="evidence" value="ECO:0007669"/>
    <property type="project" value="InterPro"/>
</dbReference>
<dbReference type="EMBL" id="KN611062">
    <property type="protein sequence ID" value="KHJ77136.1"/>
    <property type="molecule type" value="Genomic_DNA"/>
</dbReference>
<dbReference type="InterPro" id="IPR027417">
    <property type="entry name" value="P-loop_NTPase"/>
</dbReference>
<dbReference type="Proteomes" id="UP000053660">
    <property type="component" value="Unassembled WGS sequence"/>
</dbReference>
<evidence type="ECO:0000313" key="4">
    <source>
        <dbReference type="EMBL" id="KHJ77136.1"/>
    </source>
</evidence>
<dbReference type="InterPro" id="IPR024156">
    <property type="entry name" value="Small_GTPase_ARF"/>
</dbReference>
<dbReference type="Gene3D" id="3.40.50.300">
    <property type="entry name" value="P-loop containing nucleotide triphosphate hydrolases"/>
    <property type="match status" value="1"/>
</dbReference>
<dbReference type="InterPro" id="IPR006689">
    <property type="entry name" value="Small_GTPase_ARF/SAR"/>
</dbReference>
<keyword evidence="5" id="KW-1185">Reference proteome</keyword>
<evidence type="ECO:0000313" key="5">
    <source>
        <dbReference type="Proteomes" id="UP000053660"/>
    </source>
</evidence>
<evidence type="ECO:0000256" key="2">
    <source>
        <dbReference type="ARBA" id="ARBA00023134"/>
    </source>
</evidence>
<dbReference type="OrthoDB" id="5791078at2759"/>
<dbReference type="SUPFAM" id="SSF52540">
    <property type="entry name" value="P-loop containing nucleoside triphosphate hydrolases"/>
    <property type="match status" value="1"/>
</dbReference>
<proteinExistence type="predicted"/>
<feature type="binding site" evidence="3">
    <location>
        <begin position="27"/>
        <end position="30"/>
    </location>
    <ligand>
        <name>GTP</name>
        <dbReference type="ChEBI" id="CHEBI:37565"/>
    </ligand>
</feature>
<dbReference type="PANTHER" id="PTHR11711">
    <property type="entry name" value="ADP RIBOSYLATION FACTOR-RELATED"/>
    <property type="match status" value="1"/>
</dbReference>
<dbReference type="AlphaFoldDB" id="A0A0B1RZU0"/>
<keyword evidence="2 3" id="KW-0342">GTP-binding</keyword>
<dbReference type="GO" id="GO:0005525">
    <property type="term" value="F:GTP binding"/>
    <property type="evidence" value="ECO:0007669"/>
    <property type="project" value="UniProtKB-KW"/>
</dbReference>
<dbReference type="Pfam" id="PF00025">
    <property type="entry name" value="Arf"/>
    <property type="match status" value="1"/>
</dbReference>
<keyword evidence="1 3" id="KW-0547">Nucleotide-binding</keyword>
<evidence type="ECO:0000256" key="1">
    <source>
        <dbReference type="ARBA" id="ARBA00022741"/>
    </source>
</evidence>
<sequence>MFKIYFKCFHQKIIIFIAEAKFLVFANKQDLPNAITCAELIKVLELHENSGQQWHIQPSNAATGEGIAEGLEWLHSAILKG</sequence>
<name>A0A0B1RZU0_OESDE</name>
<organism evidence="4 5">
    <name type="scientific">Oesophagostomum dentatum</name>
    <name type="common">Nodular worm</name>
    <dbReference type="NCBI Taxonomy" id="61180"/>
    <lineage>
        <taxon>Eukaryota</taxon>
        <taxon>Metazoa</taxon>
        <taxon>Ecdysozoa</taxon>
        <taxon>Nematoda</taxon>
        <taxon>Chromadorea</taxon>
        <taxon>Rhabditida</taxon>
        <taxon>Rhabditina</taxon>
        <taxon>Rhabditomorpha</taxon>
        <taxon>Strongyloidea</taxon>
        <taxon>Strongylidae</taxon>
        <taxon>Oesophagostomum</taxon>
    </lineage>
</organism>
<protein>
    <recommendedName>
        <fullName evidence="6">ADP-ribosylation factor family protein</fullName>
    </recommendedName>
</protein>
<accession>A0A0B1RZU0</accession>
<reference evidence="4 5" key="1">
    <citation type="submission" date="2014-03" db="EMBL/GenBank/DDBJ databases">
        <title>Draft genome of the hookworm Oesophagostomum dentatum.</title>
        <authorList>
            <person name="Mitreva M."/>
        </authorList>
    </citation>
    <scope>NUCLEOTIDE SEQUENCE [LARGE SCALE GENOMIC DNA]</scope>
    <source>
        <strain evidence="4 5">OD-Hann</strain>
    </source>
</reference>